<dbReference type="OrthoDB" id="6252479at2759"/>
<name>A0A4Y2PY33_ARAVE</name>
<dbReference type="Proteomes" id="UP000499080">
    <property type="component" value="Unassembled WGS sequence"/>
</dbReference>
<keyword evidence="4" id="KW-0472">Membrane</keyword>
<dbReference type="GO" id="GO:0045296">
    <property type="term" value="F:cadherin binding"/>
    <property type="evidence" value="ECO:0007669"/>
    <property type="project" value="TreeGrafter"/>
</dbReference>
<dbReference type="EMBL" id="BGPR01012595">
    <property type="protein sequence ID" value="GBN56808.1"/>
    <property type="molecule type" value="Genomic_DNA"/>
</dbReference>
<dbReference type="GO" id="GO:0008013">
    <property type="term" value="F:beta-catenin binding"/>
    <property type="evidence" value="ECO:0007669"/>
    <property type="project" value="TreeGrafter"/>
</dbReference>
<dbReference type="PANTHER" id="PTHR24027:SF442">
    <property type="entry name" value="PROTOCADHERIN-15 ISOFORM X1"/>
    <property type="match status" value="1"/>
</dbReference>
<evidence type="ECO:0000256" key="5">
    <source>
        <dbReference type="PROSITE-ProRule" id="PRU00043"/>
    </source>
</evidence>
<evidence type="ECO:0000256" key="6">
    <source>
        <dbReference type="SAM" id="SignalP"/>
    </source>
</evidence>
<comment type="caution">
    <text evidence="8">The sequence shown here is derived from an EMBL/GenBank/DDBJ whole genome shotgun (WGS) entry which is preliminary data.</text>
</comment>
<protein>
    <submittedName>
        <fullName evidence="8">Neural-cadherin</fullName>
    </submittedName>
</protein>
<dbReference type="InterPro" id="IPR015919">
    <property type="entry name" value="Cadherin-like_sf"/>
</dbReference>
<dbReference type="PROSITE" id="PS00232">
    <property type="entry name" value="CADHERIN_1"/>
    <property type="match status" value="1"/>
</dbReference>
<dbReference type="SUPFAM" id="SSF49313">
    <property type="entry name" value="Cadherin-like"/>
    <property type="match status" value="2"/>
</dbReference>
<dbReference type="PANTHER" id="PTHR24027">
    <property type="entry name" value="CADHERIN-23"/>
    <property type="match status" value="1"/>
</dbReference>
<evidence type="ECO:0000313" key="8">
    <source>
        <dbReference type="EMBL" id="GBN56808.1"/>
    </source>
</evidence>
<dbReference type="InterPro" id="IPR039808">
    <property type="entry name" value="Cadherin"/>
</dbReference>
<sequence>MISISRHLLTLILLVVPAFAVVKISVPHDIQPGYSIKKLHSEGRINLIENDVSPYFTLLSDGSLISTAKLSHLAGRHIELVIEEERGNGTVFQPFVIHVRNRSRMLSFPKPEYHGYIYENELPNSVVKIGGPLTVLNPVGNVSYSLISSSNSSSSSNFHISKKDDILLLLSVKELDRETQKLYLLSLNATDSDGSVASTSIKVYVKDINDNAPVFYKSHYKWNIPLDTPIYSRVGVVKATDADGDKVVYAFANANKYPFVIVPQTGEILLGGELEPRLYELMVLANDNREPKLYSEPIPVIISVDNLDVSDTRQSEQPLKRQKRAVRQTRTYEHFLESDGSTPGKVMFRLDSVHPDEVFSLENESRWIDVDHNGDVKVKEPWDYEQLEREKTIDFWVKIRAPQQPGK</sequence>
<keyword evidence="6" id="KW-0732">Signal</keyword>
<keyword evidence="3 5" id="KW-0106">Calcium</keyword>
<dbReference type="SMART" id="SM00112">
    <property type="entry name" value="CA"/>
    <property type="match status" value="2"/>
</dbReference>
<gene>
    <name evidence="8" type="primary">CadN_4</name>
    <name evidence="8" type="ORF">AVEN_132267_1</name>
</gene>
<evidence type="ECO:0000259" key="7">
    <source>
        <dbReference type="PROSITE" id="PS50268"/>
    </source>
</evidence>
<feature type="signal peptide" evidence="6">
    <location>
        <begin position="1"/>
        <end position="20"/>
    </location>
</feature>
<dbReference type="InterPro" id="IPR002126">
    <property type="entry name" value="Cadherin-like_dom"/>
</dbReference>
<keyword evidence="9" id="KW-1185">Reference proteome</keyword>
<dbReference type="Gene3D" id="2.60.40.60">
    <property type="entry name" value="Cadherins"/>
    <property type="match status" value="3"/>
</dbReference>
<dbReference type="CDD" id="cd11304">
    <property type="entry name" value="Cadherin_repeat"/>
    <property type="match status" value="2"/>
</dbReference>
<dbReference type="Pfam" id="PF00028">
    <property type="entry name" value="Cadherin"/>
    <property type="match status" value="1"/>
</dbReference>
<dbReference type="GO" id="GO:0005509">
    <property type="term" value="F:calcium ion binding"/>
    <property type="evidence" value="ECO:0007669"/>
    <property type="project" value="UniProtKB-UniRule"/>
</dbReference>
<proteinExistence type="predicted"/>
<dbReference type="PROSITE" id="PS50268">
    <property type="entry name" value="CADHERIN_2"/>
    <property type="match status" value="2"/>
</dbReference>
<feature type="domain" description="Cadherin" evidence="7">
    <location>
        <begin position="109"/>
        <end position="215"/>
    </location>
</feature>
<dbReference type="GO" id="GO:0007156">
    <property type="term" value="P:homophilic cell adhesion via plasma membrane adhesion molecules"/>
    <property type="evidence" value="ECO:0007669"/>
    <property type="project" value="InterPro"/>
</dbReference>
<reference evidence="8 9" key="1">
    <citation type="journal article" date="2019" name="Sci. Rep.">
        <title>Orb-weaving spider Araneus ventricosus genome elucidates the spidroin gene catalogue.</title>
        <authorList>
            <person name="Kono N."/>
            <person name="Nakamura H."/>
            <person name="Ohtoshi R."/>
            <person name="Moran D.A.P."/>
            <person name="Shinohara A."/>
            <person name="Yoshida Y."/>
            <person name="Fujiwara M."/>
            <person name="Mori M."/>
            <person name="Tomita M."/>
            <person name="Arakawa K."/>
        </authorList>
    </citation>
    <scope>NUCLEOTIDE SEQUENCE [LARGE SCALE GENOMIC DNA]</scope>
</reference>
<keyword evidence="2" id="KW-0677">Repeat</keyword>
<evidence type="ECO:0000256" key="2">
    <source>
        <dbReference type="ARBA" id="ARBA00022737"/>
    </source>
</evidence>
<feature type="chain" id="PRO_5021252833" evidence="6">
    <location>
        <begin position="21"/>
        <end position="407"/>
    </location>
</feature>
<dbReference type="GO" id="GO:0016477">
    <property type="term" value="P:cell migration"/>
    <property type="evidence" value="ECO:0007669"/>
    <property type="project" value="TreeGrafter"/>
</dbReference>
<accession>A0A4Y2PY33</accession>
<organism evidence="8 9">
    <name type="scientific">Araneus ventricosus</name>
    <name type="common">Orbweaver spider</name>
    <name type="synonym">Epeira ventricosa</name>
    <dbReference type="NCBI Taxonomy" id="182803"/>
    <lineage>
        <taxon>Eukaryota</taxon>
        <taxon>Metazoa</taxon>
        <taxon>Ecdysozoa</taxon>
        <taxon>Arthropoda</taxon>
        <taxon>Chelicerata</taxon>
        <taxon>Arachnida</taxon>
        <taxon>Araneae</taxon>
        <taxon>Araneomorphae</taxon>
        <taxon>Entelegynae</taxon>
        <taxon>Araneoidea</taxon>
        <taxon>Araneidae</taxon>
        <taxon>Araneus</taxon>
    </lineage>
</organism>
<feature type="domain" description="Cadherin" evidence="7">
    <location>
        <begin position="216"/>
        <end position="320"/>
    </location>
</feature>
<comment type="subcellular location">
    <subcellularLocation>
        <location evidence="1">Membrane</location>
    </subcellularLocation>
</comment>
<dbReference type="InterPro" id="IPR020894">
    <property type="entry name" value="Cadherin_CS"/>
</dbReference>
<evidence type="ECO:0000256" key="1">
    <source>
        <dbReference type="ARBA" id="ARBA00004370"/>
    </source>
</evidence>
<dbReference type="AlphaFoldDB" id="A0A4Y2PY33"/>
<dbReference type="GO" id="GO:0016342">
    <property type="term" value="C:catenin complex"/>
    <property type="evidence" value="ECO:0007669"/>
    <property type="project" value="TreeGrafter"/>
</dbReference>
<evidence type="ECO:0000256" key="3">
    <source>
        <dbReference type="ARBA" id="ARBA00022837"/>
    </source>
</evidence>
<dbReference type="PRINTS" id="PR00205">
    <property type="entry name" value="CADHERIN"/>
</dbReference>
<evidence type="ECO:0000313" key="9">
    <source>
        <dbReference type="Proteomes" id="UP000499080"/>
    </source>
</evidence>
<evidence type="ECO:0000256" key="4">
    <source>
        <dbReference type="ARBA" id="ARBA00023136"/>
    </source>
</evidence>